<evidence type="ECO:0000256" key="2">
    <source>
        <dbReference type="ARBA" id="ARBA00022552"/>
    </source>
</evidence>
<name>A0ABN0RS94_9FLAO</name>
<comment type="subcellular location">
    <subcellularLocation>
        <location evidence="6">Cytoplasm</location>
    </subcellularLocation>
</comment>
<evidence type="ECO:0000256" key="4">
    <source>
        <dbReference type="ARBA" id="ARBA00022679"/>
    </source>
</evidence>
<dbReference type="GO" id="GO:0008168">
    <property type="term" value="F:methyltransferase activity"/>
    <property type="evidence" value="ECO:0007669"/>
    <property type="project" value="UniProtKB-KW"/>
</dbReference>
<dbReference type="GO" id="GO:0032259">
    <property type="term" value="P:methylation"/>
    <property type="evidence" value="ECO:0007669"/>
    <property type="project" value="UniProtKB-KW"/>
</dbReference>
<comment type="similarity">
    <text evidence="6">Belongs to the methyltransferase superfamily. METTL16/RlmF family.</text>
</comment>
<evidence type="ECO:0000313" key="7">
    <source>
        <dbReference type="EMBL" id="EWH14796.1"/>
    </source>
</evidence>
<dbReference type="InterPro" id="IPR016909">
    <property type="entry name" value="rRNA_lsu_MeTfrase_F"/>
</dbReference>
<dbReference type="Gene3D" id="3.40.50.150">
    <property type="entry name" value="Vaccinia Virus protein VP39"/>
    <property type="match status" value="1"/>
</dbReference>
<dbReference type="PIRSF" id="PIRSF029038">
    <property type="entry name" value="Mtase_YbiN_prd"/>
    <property type="match status" value="1"/>
</dbReference>
<evidence type="ECO:0000256" key="3">
    <source>
        <dbReference type="ARBA" id="ARBA00022603"/>
    </source>
</evidence>
<dbReference type="InterPro" id="IPR029063">
    <property type="entry name" value="SAM-dependent_MTases_sf"/>
</dbReference>
<dbReference type="EMBL" id="ARZX01000002">
    <property type="protein sequence ID" value="EWH14796.1"/>
    <property type="molecule type" value="Genomic_DNA"/>
</dbReference>
<keyword evidence="1 6" id="KW-0963">Cytoplasm</keyword>
<evidence type="ECO:0000256" key="5">
    <source>
        <dbReference type="ARBA" id="ARBA00022691"/>
    </source>
</evidence>
<proteinExistence type="inferred from homology"/>
<protein>
    <recommendedName>
        <fullName evidence="6">Ribosomal RNA large subunit methyltransferase F</fullName>
        <ecNumber evidence="6">2.1.1.181</ecNumber>
    </recommendedName>
    <alternativeName>
        <fullName evidence="6">23S rRNA mA1618 methyltransferase</fullName>
    </alternativeName>
    <alternativeName>
        <fullName evidence="6">rRNA adenine N-6-methyltransferase</fullName>
    </alternativeName>
</protein>
<dbReference type="PANTHER" id="PTHR13393">
    <property type="entry name" value="SAM-DEPENDENT METHYLTRANSFERASE"/>
    <property type="match status" value="1"/>
</dbReference>
<comment type="caution">
    <text evidence="7">The sequence shown here is derived from an EMBL/GenBank/DDBJ whole genome shotgun (WGS) entry which is preliminary data.</text>
</comment>
<keyword evidence="2 6" id="KW-0698">rRNA processing</keyword>
<dbReference type="NCBIfam" id="NF008725">
    <property type="entry name" value="PRK11727.1"/>
    <property type="match status" value="1"/>
</dbReference>
<dbReference type="Pfam" id="PF05971">
    <property type="entry name" value="Methyltransf_10"/>
    <property type="match status" value="1"/>
</dbReference>
<dbReference type="Proteomes" id="UP000019275">
    <property type="component" value="Unassembled WGS sequence"/>
</dbReference>
<dbReference type="PANTHER" id="PTHR13393:SF0">
    <property type="entry name" value="RNA N6-ADENOSINE-METHYLTRANSFERASE METTL16"/>
    <property type="match status" value="1"/>
</dbReference>
<dbReference type="CDD" id="cd02440">
    <property type="entry name" value="AdoMet_MTases"/>
    <property type="match status" value="1"/>
</dbReference>
<dbReference type="HAMAP" id="MF_01848">
    <property type="entry name" value="23SrRNA_methyltr_F"/>
    <property type="match status" value="1"/>
</dbReference>
<reference evidence="7 8" key="1">
    <citation type="journal article" date="2014" name="Genome Announc.">
        <title>Draft Genome Sequence of the Carrageenan-Degrading Bacterium Cellulophaga sp. Strain KL-A, Isolated from Decaying Marine Algae.</title>
        <authorList>
            <person name="Shan D."/>
            <person name="Ying J."/>
            <person name="Li X."/>
            <person name="Gao Z."/>
            <person name="Wei G."/>
            <person name="Shao Z."/>
        </authorList>
    </citation>
    <scope>NUCLEOTIDE SEQUENCE [LARGE SCALE GENOMIC DNA]</scope>
    <source>
        <strain evidence="7 8">KL-A</strain>
    </source>
</reference>
<organism evidence="7 8">
    <name type="scientific">Cellulophaga geojensis KL-A</name>
    <dbReference type="NCBI Taxonomy" id="1328323"/>
    <lineage>
        <taxon>Bacteria</taxon>
        <taxon>Pseudomonadati</taxon>
        <taxon>Bacteroidota</taxon>
        <taxon>Flavobacteriia</taxon>
        <taxon>Flavobacteriales</taxon>
        <taxon>Flavobacteriaceae</taxon>
        <taxon>Cellulophaga</taxon>
    </lineage>
</organism>
<dbReference type="RefSeq" id="WP_034643735.1">
    <property type="nucleotide sequence ID" value="NZ_ARZX01000002.1"/>
</dbReference>
<gene>
    <name evidence="6" type="primary">rlmF</name>
    <name evidence="7" type="ORF">KLA_03172</name>
</gene>
<evidence type="ECO:0000256" key="1">
    <source>
        <dbReference type="ARBA" id="ARBA00022490"/>
    </source>
</evidence>
<keyword evidence="8" id="KW-1185">Reference proteome</keyword>
<dbReference type="EC" id="2.1.1.181" evidence="6"/>
<evidence type="ECO:0000256" key="6">
    <source>
        <dbReference type="HAMAP-Rule" id="MF_01848"/>
    </source>
</evidence>
<evidence type="ECO:0000313" key="8">
    <source>
        <dbReference type="Proteomes" id="UP000019275"/>
    </source>
</evidence>
<accession>A0ABN0RS94</accession>
<keyword evidence="5 6" id="KW-0949">S-adenosyl-L-methionine</keyword>
<keyword evidence="3 6" id="KW-0489">Methyltransferase</keyword>
<comment type="function">
    <text evidence="6">Specifically methylates the adenine in position 1618 of 23S rRNA.</text>
</comment>
<sequence length="287" mass="32540">MHPKNLHNTPYQFNKLIEKHPELSLYITDNKFNNKTIDFFNSEAVLHLNKALLKLHYNINHWDIPKNYLCAPIPGRADYIHHIADILAKENIKDTIKGLDIGVGANCIYPILGKTIYNWQMVGADINETAVTNAKQIVAANTNLIDSIEIRKQNSNANIFTGIIKPNEKFNFTMCNPPFHSSEKEATKGTQRKLKNLGKQANGLELNFGGMANELWCNGGEALFLKRLIKESVLFKDQVTVFTSLVSKSDNLPKLQKQLTKLKASYFIVPMEQGNKKSRILAWKFNA</sequence>
<comment type="catalytic activity">
    <reaction evidence="6">
        <text>adenosine(1618) in 23S rRNA + S-adenosyl-L-methionine = N(6)-methyladenosine(1618) in 23S rRNA + S-adenosyl-L-homocysteine + H(+)</text>
        <dbReference type="Rhea" id="RHEA:16497"/>
        <dbReference type="Rhea" id="RHEA-COMP:10229"/>
        <dbReference type="Rhea" id="RHEA-COMP:10231"/>
        <dbReference type="ChEBI" id="CHEBI:15378"/>
        <dbReference type="ChEBI" id="CHEBI:57856"/>
        <dbReference type="ChEBI" id="CHEBI:59789"/>
        <dbReference type="ChEBI" id="CHEBI:74411"/>
        <dbReference type="ChEBI" id="CHEBI:74449"/>
        <dbReference type="EC" id="2.1.1.181"/>
    </reaction>
</comment>
<dbReference type="SUPFAM" id="SSF53335">
    <property type="entry name" value="S-adenosyl-L-methionine-dependent methyltransferases"/>
    <property type="match status" value="1"/>
</dbReference>
<dbReference type="InterPro" id="IPR010286">
    <property type="entry name" value="METTL16/RlmF"/>
</dbReference>
<keyword evidence="4 6" id="KW-0808">Transferase</keyword>